<feature type="compositionally biased region" description="Polar residues" evidence="2">
    <location>
        <begin position="294"/>
        <end position="313"/>
    </location>
</feature>
<dbReference type="InterPro" id="IPR005516">
    <property type="entry name" value="Remorin_C"/>
</dbReference>
<evidence type="ECO:0000259" key="3">
    <source>
        <dbReference type="Pfam" id="PF03763"/>
    </source>
</evidence>
<comment type="similarity">
    <text evidence="1">Belongs to the remorin family.</text>
</comment>
<feature type="region of interest" description="Disordered" evidence="2">
    <location>
        <begin position="294"/>
        <end position="350"/>
    </location>
</feature>
<feature type="compositionally biased region" description="Polar residues" evidence="2">
    <location>
        <begin position="330"/>
        <end position="342"/>
    </location>
</feature>
<proteinExistence type="inferred from homology"/>
<feature type="compositionally biased region" description="Basic residues" evidence="2">
    <location>
        <begin position="119"/>
        <end position="132"/>
    </location>
</feature>
<accession>W1NDM8</accession>
<protein>
    <recommendedName>
        <fullName evidence="3">Remorin C-terminal domain-containing protein</fullName>
    </recommendedName>
</protein>
<dbReference type="HOGENOM" id="CLU_455881_0_0_1"/>
<evidence type="ECO:0000256" key="1">
    <source>
        <dbReference type="ARBA" id="ARBA00005711"/>
    </source>
</evidence>
<feature type="region of interest" description="Disordered" evidence="2">
    <location>
        <begin position="61"/>
        <end position="95"/>
    </location>
</feature>
<dbReference type="Pfam" id="PF03763">
    <property type="entry name" value="Remorin_C"/>
    <property type="match status" value="1"/>
</dbReference>
<dbReference type="eggNOG" id="ENOG502QUK1">
    <property type="taxonomic scope" value="Eukaryota"/>
</dbReference>
<dbReference type="Gramene" id="ERM93456">
    <property type="protein sequence ID" value="ERM93456"/>
    <property type="gene ID" value="AMTR_s00132p00050360"/>
</dbReference>
<dbReference type="STRING" id="13333.W1NDM8"/>
<feature type="compositionally biased region" description="Basic and acidic residues" evidence="2">
    <location>
        <begin position="488"/>
        <end position="499"/>
    </location>
</feature>
<sequence length="599" mass="65257">MERFSFGSDTAADHECIFLDLINPKHLAGFDGQAYFSSSRGPDPLHAVLLQKNLHATTTSTTAAAAAGDMSPPTIEKAKDFESKRLKAETQRRRHERIRPASLDLNDQVEVLGAMTSLHPHHHQKGSSHAPRRTANNWPSPGTPISRHPAPNKGWSSERVPLNHGRQRYIGLPPGPTNGRGGLPSKWEDAEKWIFSPVTLVGGADVSSSTYRNSALAPPPRRPKSKSGPLAVVGPYSSSPMGPVNKAVELGVINAVEEGPQNTTLVGFQGYQVQPCIVRSASVHGWSDLMNQATAQSSSQGTDEKPWSNSKDASSMCMISPGVSRRDVATQMSPGGSTISSPTKRRASLSSLSSNSSCSALVVAELQQPPRLSKSETLRDVQVDEEWQSKSGEGGARASSWLSVGADREWKKKALEVQASVWEVSETAKCMSRSKREEAKISAWENLQRAKAEAEIRKLEVLAFTFPDKYEIREDEVLIHGEDHEEIAVSSKEGSKDEDINLFDKGPKGSQNNAKNHHNTEDTTDSFSKRMFHMSCLPLTADAGWTSTFFIFLGQVQISAWMVLPSSINMRTLDMAAYRYGTNVGGAHLGAKHSIKSSI</sequence>
<dbReference type="EMBL" id="KI397698">
    <property type="protein sequence ID" value="ERM93456.1"/>
    <property type="molecule type" value="Genomic_DNA"/>
</dbReference>
<keyword evidence="5" id="KW-1185">Reference proteome</keyword>
<feature type="region of interest" description="Disordered" evidence="2">
    <location>
        <begin position="119"/>
        <end position="160"/>
    </location>
</feature>
<evidence type="ECO:0000313" key="5">
    <source>
        <dbReference type="Proteomes" id="UP000017836"/>
    </source>
</evidence>
<dbReference type="AlphaFoldDB" id="W1NDM8"/>
<evidence type="ECO:0000313" key="4">
    <source>
        <dbReference type="EMBL" id="ERM93456.1"/>
    </source>
</evidence>
<evidence type="ECO:0000256" key="2">
    <source>
        <dbReference type="SAM" id="MobiDB-lite"/>
    </source>
</evidence>
<name>W1NDM8_AMBTC</name>
<feature type="region of interest" description="Disordered" evidence="2">
    <location>
        <begin position="488"/>
        <end position="524"/>
    </location>
</feature>
<feature type="region of interest" description="Disordered" evidence="2">
    <location>
        <begin position="209"/>
        <end position="230"/>
    </location>
</feature>
<reference evidence="5" key="1">
    <citation type="journal article" date="2013" name="Science">
        <title>The Amborella genome and the evolution of flowering plants.</title>
        <authorList>
            <consortium name="Amborella Genome Project"/>
        </authorList>
    </citation>
    <scope>NUCLEOTIDE SEQUENCE [LARGE SCALE GENOMIC DNA]</scope>
</reference>
<dbReference type="PANTHER" id="PTHR31471">
    <property type="entry name" value="OS02G0116800 PROTEIN"/>
    <property type="match status" value="1"/>
</dbReference>
<feature type="domain" description="Remorin C-terminal" evidence="3">
    <location>
        <begin position="416"/>
        <end position="461"/>
    </location>
</feature>
<feature type="compositionally biased region" description="Basic and acidic residues" evidence="2">
    <location>
        <begin position="76"/>
        <end position="91"/>
    </location>
</feature>
<dbReference type="PANTHER" id="PTHR31471:SF13">
    <property type="entry name" value="REMORIN FAMILY PROTEIN"/>
    <property type="match status" value="1"/>
</dbReference>
<organism evidence="4 5">
    <name type="scientific">Amborella trichopoda</name>
    <dbReference type="NCBI Taxonomy" id="13333"/>
    <lineage>
        <taxon>Eukaryota</taxon>
        <taxon>Viridiplantae</taxon>
        <taxon>Streptophyta</taxon>
        <taxon>Embryophyta</taxon>
        <taxon>Tracheophyta</taxon>
        <taxon>Spermatophyta</taxon>
        <taxon>Magnoliopsida</taxon>
        <taxon>Amborellales</taxon>
        <taxon>Amborellaceae</taxon>
        <taxon>Amborella</taxon>
    </lineage>
</organism>
<dbReference type="Proteomes" id="UP000017836">
    <property type="component" value="Unassembled WGS sequence"/>
</dbReference>
<gene>
    <name evidence="4" type="ORF">AMTR_s00132p00050360</name>
</gene>